<dbReference type="EMBL" id="LAZR01007709">
    <property type="protein sequence ID" value="KKM83467.1"/>
    <property type="molecule type" value="Genomic_DNA"/>
</dbReference>
<feature type="non-terminal residue" evidence="1">
    <location>
        <position position="54"/>
    </location>
</feature>
<organism evidence="1">
    <name type="scientific">marine sediment metagenome</name>
    <dbReference type="NCBI Taxonomy" id="412755"/>
    <lineage>
        <taxon>unclassified sequences</taxon>
        <taxon>metagenomes</taxon>
        <taxon>ecological metagenomes</taxon>
    </lineage>
</organism>
<accession>A0A0F9NQC9</accession>
<evidence type="ECO:0000313" key="1">
    <source>
        <dbReference type="EMBL" id="KKM83467.1"/>
    </source>
</evidence>
<protein>
    <submittedName>
        <fullName evidence="1">Uncharacterized protein</fullName>
    </submittedName>
</protein>
<name>A0A0F9NQC9_9ZZZZ</name>
<dbReference type="AlphaFoldDB" id="A0A0F9NQC9"/>
<comment type="caution">
    <text evidence="1">The sequence shown here is derived from an EMBL/GenBank/DDBJ whole genome shotgun (WGS) entry which is preliminary data.</text>
</comment>
<sequence>MNINMAMALRVARECGAEAVANNFPSWSKDDRETIAYYYYAEDDSKNWFDIPEN</sequence>
<reference evidence="1" key="1">
    <citation type="journal article" date="2015" name="Nature">
        <title>Complex archaea that bridge the gap between prokaryotes and eukaryotes.</title>
        <authorList>
            <person name="Spang A."/>
            <person name="Saw J.H."/>
            <person name="Jorgensen S.L."/>
            <person name="Zaremba-Niedzwiedzka K."/>
            <person name="Martijn J."/>
            <person name="Lind A.E."/>
            <person name="van Eijk R."/>
            <person name="Schleper C."/>
            <person name="Guy L."/>
            <person name="Ettema T.J."/>
        </authorList>
    </citation>
    <scope>NUCLEOTIDE SEQUENCE</scope>
</reference>
<proteinExistence type="predicted"/>
<gene>
    <name evidence="1" type="ORF">LCGC14_1309070</name>
</gene>